<dbReference type="Proteomes" id="UP000036471">
    <property type="component" value="Unassembled WGS sequence"/>
</dbReference>
<feature type="region of interest" description="Disordered" evidence="1">
    <location>
        <begin position="101"/>
        <end position="121"/>
    </location>
</feature>
<dbReference type="EMBL" id="JTHG01000536">
    <property type="protein sequence ID" value="KMO09764.1"/>
    <property type="molecule type" value="Genomic_DNA"/>
</dbReference>
<dbReference type="RefSeq" id="WP_048461755.1">
    <property type="nucleotide sequence ID" value="NZ_JTHG01000536.1"/>
</dbReference>
<gene>
    <name evidence="2" type="ORF">QR79_31880</name>
</gene>
<keyword evidence="3" id="KW-1185">Reference proteome</keyword>
<reference evidence="2 3" key="1">
    <citation type="submission" date="2014-11" db="EMBL/GenBank/DDBJ databases">
        <title>Comparative genomics of Methylobacterium species.</title>
        <authorList>
            <person name="Chaudhry V."/>
            <person name="Patil P.B."/>
        </authorList>
    </citation>
    <scope>NUCLEOTIDE SEQUENCE [LARGE SCALE GENOMIC DNA]</scope>
    <source>
        <strain evidence="2 3">SE3.6</strain>
    </source>
</reference>
<proteinExistence type="predicted"/>
<feature type="non-terminal residue" evidence="2">
    <location>
        <position position="198"/>
    </location>
</feature>
<organism evidence="2 3">
    <name type="scientific">Methylobacterium indicum</name>
    <dbReference type="NCBI Taxonomy" id="1775910"/>
    <lineage>
        <taxon>Bacteria</taxon>
        <taxon>Pseudomonadati</taxon>
        <taxon>Pseudomonadota</taxon>
        <taxon>Alphaproteobacteria</taxon>
        <taxon>Hyphomicrobiales</taxon>
        <taxon>Methylobacteriaceae</taxon>
        <taxon>Methylobacterium</taxon>
    </lineage>
</organism>
<evidence type="ECO:0000313" key="2">
    <source>
        <dbReference type="EMBL" id="KMO09764.1"/>
    </source>
</evidence>
<evidence type="ECO:0000313" key="3">
    <source>
        <dbReference type="Proteomes" id="UP000036471"/>
    </source>
</evidence>
<sequence>SPAPQPRALWTARLFEARSAGGVRAIWSPDFRPEALLPDARGAGAPPRGPWKPWAIRRSLGGRSLPAQLAELDAQRFRTGLDASDRHELVVLSSVPGLPVMGRRGPKGELDPKGSQIDPPPGFRLADLRLETLDGKPGQGRDYSAIYDPRELSITELSLSALGGCLNLDTTFVPPASARRLDGSDLFDAFTVERWRQR</sequence>
<name>A0ABR5GMN2_9HYPH</name>
<feature type="non-terminal residue" evidence="2">
    <location>
        <position position="1"/>
    </location>
</feature>
<accession>A0ABR5GMN2</accession>
<evidence type="ECO:0000256" key="1">
    <source>
        <dbReference type="SAM" id="MobiDB-lite"/>
    </source>
</evidence>
<protein>
    <submittedName>
        <fullName evidence="2">Uncharacterized protein</fullName>
    </submittedName>
</protein>
<comment type="caution">
    <text evidence="2">The sequence shown here is derived from an EMBL/GenBank/DDBJ whole genome shotgun (WGS) entry which is preliminary data.</text>
</comment>